<keyword evidence="7 11" id="KW-1133">Transmembrane helix</keyword>
<evidence type="ECO:0000256" key="10">
    <source>
        <dbReference type="ARBA" id="ARBA00045828"/>
    </source>
</evidence>
<comment type="function">
    <text evidence="10">Zinc metalloprotease that mediates intramembrane proteolysis of proteins such as ATF6, ATF6B, SREBF1/SREBP1 and SREBF2/SREBP2. Catalyzes the second step in the proteolytic activation of the sterol regulatory element-binding proteins (SREBPs) SREBF1/SREBP1 and SREBF2/SREBP2: cleaves SREBPs within the first transmembrane segment, thereby releasing the N-terminal segment with a portion of the transmembrane segment attached. Mature N-terminal SREBP fragments shuttle to the nucleus and activate gene transcription. Also mediates the second step in the proteolytic activation of the cyclic AMP-dependent transcription factor ATF-6 (ATF6 and ATF6B). Involved in intramembrane proteolysis during bone formation. In astrocytes and osteoblasts, upon DNA damage and ER stress, mediates the second step of the regulated intramembrane proteolytic activation of the transcription factor CREB3L1, leading to the inhibition of cell-cycle progression.</text>
</comment>
<evidence type="ECO:0000256" key="1">
    <source>
        <dbReference type="ARBA" id="ARBA00001350"/>
    </source>
</evidence>
<reference evidence="13" key="1">
    <citation type="journal article" date="2016" name="Ticks Tick Borne Dis.">
        <title>De novo assembly and annotation of the salivary gland transcriptome of Rhipicephalus appendiculatus male and female ticks during blood feeding.</title>
        <authorList>
            <person name="de Castro M.H."/>
            <person name="de Klerk D."/>
            <person name="Pienaar R."/>
            <person name="Latif A.A."/>
            <person name="Rees D.J."/>
            <person name="Mans B.J."/>
        </authorList>
    </citation>
    <scope>NUCLEOTIDE SEQUENCE</scope>
    <source>
        <tissue evidence="13">Salivary glands</tissue>
    </source>
</reference>
<evidence type="ECO:0000256" key="5">
    <source>
        <dbReference type="ARBA" id="ARBA00014400"/>
    </source>
</evidence>
<proteinExistence type="inferred from homology"/>
<comment type="similarity">
    <text evidence="3">Belongs to the peptidase M50A family.</text>
</comment>
<dbReference type="InterPro" id="IPR001193">
    <property type="entry name" value="MBTPS2"/>
</dbReference>
<dbReference type="PANTHER" id="PTHR13325:SF3">
    <property type="entry name" value="MEMBRANE-BOUND TRANSCRIPTION FACTOR SITE-2 PROTEASE"/>
    <property type="match status" value="1"/>
</dbReference>
<evidence type="ECO:0000313" key="13">
    <source>
        <dbReference type="EMBL" id="JAP79861.1"/>
    </source>
</evidence>
<dbReference type="GO" id="GO:0012505">
    <property type="term" value="C:endomembrane system"/>
    <property type="evidence" value="ECO:0007669"/>
    <property type="project" value="UniProtKB-SubCell"/>
</dbReference>
<evidence type="ECO:0000256" key="7">
    <source>
        <dbReference type="ARBA" id="ARBA00022989"/>
    </source>
</evidence>
<evidence type="ECO:0000256" key="2">
    <source>
        <dbReference type="ARBA" id="ARBA00004127"/>
    </source>
</evidence>
<dbReference type="GO" id="GO:0016020">
    <property type="term" value="C:membrane"/>
    <property type="evidence" value="ECO:0007669"/>
    <property type="project" value="InterPro"/>
</dbReference>
<feature type="transmembrane region" description="Helical" evidence="11">
    <location>
        <begin position="399"/>
        <end position="427"/>
    </location>
</feature>
<sequence length="475" mass="53159">MIPFVVGVLFFWTALNFTDYVFKTCMLYPYVSMLERSGMSLKLLRAQFYFTRFNRVVHQMGRKKPRFLYWWFTVGTVASIGCIVPALWVLVKTAAGMIRSVATGTQEVQVLEPSLPGVNLPLSDIFYYIATLIVCSIFHEFGHALAAVRENVRIQGCGFFVLGIFPGAFVDLPKDQVSVLSPWRQLKIYCAGVWHNIVAALLALLLLFGNKYLLAPFYAENSGVSVISVLKESGAHGPGGLLPGDHVVGIDGCDVRNIDSWKACLVQTVLLPQHGYCQKKSVVESEGTWTPKDCCHGQSNNSLCFAYMEHGEKKNVCLPARRTLQTSIRYCNSSCSWDEYCLKPILDNGTKLVEVKRSNWQTMLFLGPPSELWHSVSVIKWVPRQFNLSVLPVHVYEVFLHYILSFSGALALLNVVPCIALDGQWITQGLVKLLVQSMPWLRSSRKGVYLVIVLGGTVLLASNVVLGFWKLFGQR</sequence>
<feature type="transmembrane region" description="Helical" evidence="11">
    <location>
        <begin position="186"/>
        <end position="208"/>
    </location>
</feature>
<keyword evidence="6 11" id="KW-0812">Transmembrane</keyword>
<feature type="transmembrane region" description="Helical" evidence="11">
    <location>
        <begin position="447"/>
        <end position="469"/>
    </location>
</feature>
<dbReference type="GO" id="GO:0031293">
    <property type="term" value="P:membrane protein intracellular domain proteolysis"/>
    <property type="evidence" value="ECO:0007669"/>
    <property type="project" value="TreeGrafter"/>
</dbReference>
<dbReference type="GO" id="GO:0004222">
    <property type="term" value="F:metalloendopeptidase activity"/>
    <property type="evidence" value="ECO:0007669"/>
    <property type="project" value="InterPro"/>
</dbReference>
<protein>
    <recommendedName>
        <fullName evidence="5">Membrane-bound transcription factor site-2 protease</fullName>
        <ecNumber evidence="4">3.4.24.85</ecNumber>
    </recommendedName>
    <alternativeName>
        <fullName evidence="9">Endopeptidase S2P</fullName>
    </alternativeName>
</protein>
<accession>A0A131YPM6</accession>
<dbReference type="InterPro" id="IPR008915">
    <property type="entry name" value="Peptidase_M50"/>
</dbReference>
<feature type="transmembrane region" description="Helical" evidence="11">
    <location>
        <begin position="152"/>
        <end position="170"/>
    </location>
</feature>
<dbReference type="EC" id="3.4.24.85" evidence="4"/>
<evidence type="ECO:0000256" key="4">
    <source>
        <dbReference type="ARBA" id="ARBA00012347"/>
    </source>
</evidence>
<comment type="subcellular location">
    <subcellularLocation>
        <location evidence="2">Endomembrane system</location>
        <topology evidence="2">Multi-pass membrane protein</topology>
    </subcellularLocation>
</comment>
<dbReference type="GO" id="GO:1905897">
    <property type="term" value="P:regulation of response to endoplasmic reticulum stress"/>
    <property type="evidence" value="ECO:0007669"/>
    <property type="project" value="TreeGrafter"/>
</dbReference>
<dbReference type="Pfam" id="PF02163">
    <property type="entry name" value="Peptidase_M50"/>
    <property type="match status" value="1"/>
</dbReference>
<feature type="transmembrane region" description="Helical" evidence="11">
    <location>
        <begin position="125"/>
        <end position="145"/>
    </location>
</feature>
<dbReference type="PANTHER" id="PTHR13325">
    <property type="entry name" value="PROTEASE M50 MEMBRANE-BOUND TRANSCRIPTION FACTOR SITE 2 PROTEASE"/>
    <property type="match status" value="1"/>
</dbReference>
<evidence type="ECO:0000256" key="3">
    <source>
        <dbReference type="ARBA" id="ARBA00009989"/>
    </source>
</evidence>
<feature type="transmembrane region" description="Helical" evidence="11">
    <location>
        <begin position="6"/>
        <end position="31"/>
    </location>
</feature>
<dbReference type="EMBL" id="GEDV01008696">
    <property type="protein sequence ID" value="JAP79861.1"/>
    <property type="molecule type" value="Transcribed_RNA"/>
</dbReference>
<keyword evidence="8 11" id="KW-0472">Membrane</keyword>
<dbReference type="PRINTS" id="PR01000">
    <property type="entry name" value="SREBPS2PTASE"/>
</dbReference>
<evidence type="ECO:0000256" key="11">
    <source>
        <dbReference type="SAM" id="Phobius"/>
    </source>
</evidence>
<evidence type="ECO:0000256" key="9">
    <source>
        <dbReference type="ARBA" id="ARBA00032658"/>
    </source>
</evidence>
<dbReference type="AlphaFoldDB" id="A0A131YPM6"/>
<name>A0A131YPM6_RHIAP</name>
<comment type="catalytic activity">
    <reaction evidence="1">
        <text>Cleaves several transcription factors that are type-2 transmembrane proteins within membrane-spanning domains. Known substrates include sterol regulatory element-binding protein (SREBP) -1, SREBP-2 and forms of the transcriptional activator ATF6. SREBP-2 is cleaved at the site 477-DRSRILL-|-CVLTFLCLSFNPLTSLLQWGGA-505. The residues Asn-Pro, 11 residues distal to the site of cleavage in the membrane-spanning domain, are important for cleavage by S2P endopeptidase. Replacement of either of these residues does not prevent cleavage, but there is no cleavage if both of these residues are replaced.</text>
        <dbReference type="EC" id="3.4.24.85"/>
    </reaction>
</comment>
<dbReference type="SUPFAM" id="SSF50156">
    <property type="entry name" value="PDZ domain-like"/>
    <property type="match status" value="1"/>
</dbReference>
<dbReference type="InterPro" id="IPR036034">
    <property type="entry name" value="PDZ_sf"/>
</dbReference>
<dbReference type="GO" id="GO:0005737">
    <property type="term" value="C:cytoplasm"/>
    <property type="evidence" value="ECO:0007669"/>
    <property type="project" value="TreeGrafter"/>
</dbReference>
<evidence type="ECO:0000256" key="8">
    <source>
        <dbReference type="ARBA" id="ARBA00023136"/>
    </source>
</evidence>
<evidence type="ECO:0000256" key="6">
    <source>
        <dbReference type="ARBA" id="ARBA00022692"/>
    </source>
</evidence>
<organism evidence="13">
    <name type="scientific">Rhipicephalus appendiculatus</name>
    <name type="common">Brown ear tick</name>
    <dbReference type="NCBI Taxonomy" id="34631"/>
    <lineage>
        <taxon>Eukaryota</taxon>
        <taxon>Metazoa</taxon>
        <taxon>Ecdysozoa</taxon>
        <taxon>Arthropoda</taxon>
        <taxon>Chelicerata</taxon>
        <taxon>Arachnida</taxon>
        <taxon>Acari</taxon>
        <taxon>Parasitiformes</taxon>
        <taxon>Ixodida</taxon>
        <taxon>Ixodoidea</taxon>
        <taxon>Ixodidae</taxon>
        <taxon>Rhipicephalinae</taxon>
        <taxon>Rhipicephalus</taxon>
        <taxon>Rhipicephalus</taxon>
    </lineage>
</organism>
<evidence type="ECO:0000259" key="12">
    <source>
        <dbReference type="Pfam" id="PF02163"/>
    </source>
</evidence>
<feature type="transmembrane region" description="Helical" evidence="11">
    <location>
        <begin position="68"/>
        <end position="91"/>
    </location>
</feature>
<feature type="domain" description="Peptidase M50" evidence="12">
    <location>
        <begin position="128"/>
        <end position="438"/>
    </location>
</feature>